<sequence>MSNNTYWGTVPDQVEIIEPGEFEDNNGTTNDQPAIWMGEALIEGDLEVWKSFAYDLIEKINTIENRLHFGRALRPASALSSTSFTAKWRLRARVTLMTAMMMSCNQRMTSLRP</sequence>
<accession>A0A6G7XBM6</accession>
<dbReference type="RefSeq" id="WP_166287127.1">
    <property type="nucleotide sequence ID" value="NZ_CP049863.1"/>
</dbReference>
<organism evidence="1 2">
    <name type="scientific">Leucobacter viscericola</name>
    <dbReference type="NCBI Taxonomy" id="2714935"/>
    <lineage>
        <taxon>Bacteria</taxon>
        <taxon>Bacillati</taxon>
        <taxon>Actinomycetota</taxon>
        <taxon>Actinomycetes</taxon>
        <taxon>Micrococcales</taxon>
        <taxon>Microbacteriaceae</taxon>
        <taxon>Leucobacter</taxon>
    </lineage>
</organism>
<dbReference type="Proteomes" id="UP000502677">
    <property type="component" value="Chromosome"/>
</dbReference>
<proteinExistence type="predicted"/>
<name>A0A6G7XBM6_9MICO</name>
<reference evidence="1 2" key="1">
    <citation type="submission" date="2020-03" db="EMBL/GenBank/DDBJ databases">
        <title>Leucobacter sp. nov., isolated from beetles.</title>
        <authorList>
            <person name="Hyun D.-W."/>
            <person name="Bae J.-W."/>
        </authorList>
    </citation>
    <scope>NUCLEOTIDE SEQUENCE [LARGE SCALE GENOMIC DNA]</scope>
    <source>
        <strain evidence="1 2">HDW9C</strain>
    </source>
</reference>
<dbReference type="KEGG" id="lvi:G7068_00005"/>
<dbReference type="EMBL" id="CP049863">
    <property type="protein sequence ID" value="QIK61768.1"/>
    <property type="molecule type" value="Genomic_DNA"/>
</dbReference>
<keyword evidence="2" id="KW-1185">Reference proteome</keyword>
<protein>
    <submittedName>
        <fullName evidence="1">Uncharacterized protein</fullName>
    </submittedName>
</protein>
<evidence type="ECO:0000313" key="2">
    <source>
        <dbReference type="Proteomes" id="UP000502677"/>
    </source>
</evidence>
<gene>
    <name evidence="1" type="ORF">G7068_00005</name>
</gene>
<evidence type="ECO:0000313" key="1">
    <source>
        <dbReference type="EMBL" id="QIK61768.1"/>
    </source>
</evidence>
<dbReference type="AlphaFoldDB" id="A0A6G7XBM6"/>